<comment type="caution">
    <text evidence="5">The sequence shown here is derived from an EMBL/GenBank/DDBJ whole genome shotgun (WGS) entry which is preliminary data.</text>
</comment>
<feature type="non-terminal residue" evidence="5">
    <location>
        <position position="75"/>
    </location>
</feature>
<dbReference type="GO" id="GO:0005634">
    <property type="term" value="C:nucleus"/>
    <property type="evidence" value="ECO:0007669"/>
    <property type="project" value="UniProtKB-SubCell"/>
</dbReference>
<feature type="signal peptide" evidence="4">
    <location>
        <begin position="1"/>
        <end position="16"/>
    </location>
</feature>
<dbReference type="InterPro" id="IPR019163">
    <property type="entry name" value="THO_Thoc5"/>
</dbReference>
<reference evidence="5" key="1">
    <citation type="submission" date="2021-02" db="EMBL/GenBank/DDBJ databases">
        <authorList>
            <person name="Nowell W R."/>
        </authorList>
    </citation>
    <scope>NUCLEOTIDE SEQUENCE</scope>
</reference>
<evidence type="ECO:0000313" key="5">
    <source>
        <dbReference type="EMBL" id="CAF4353553.1"/>
    </source>
</evidence>
<accession>A0A8S2UN45</accession>
<protein>
    <submittedName>
        <fullName evidence="5">Uncharacterized protein</fullName>
    </submittedName>
</protein>
<feature type="chain" id="PRO_5035814361" evidence="4">
    <location>
        <begin position="17"/>
        <end position="75"/>
    </location>
</feature>
<organism evidence="5 6">
    <name type="scientific">Rotaria magnacalcarata</name>
    <dbReference type="NCBI Taxonomy" id="392030"/>
    <lineage>
        <taxon>Eukaryota</taxon>
        <taxon>Metazoa</taxon>
        <taxon>Spiralia</taxon>
        <taxon>Gnathifera</taxon>
        <taxon>Rotifera</taxon>
        <taxon>Eurotatoria</taxon>
        <taxon>Bdelloidea</taxon>
        <taxon>Philodinida</taxon>
        <taxon>Philodinidae</taxon>
        <taxon>Rotaria</taxon>
    </lineage>
</organism>
<comment type="subcellular location">
    <subcellularLocation>
        <location evidence="1">Nucleus</location>
    </subcellularLocation>
</comment>
<dbReference type="AlphaFoldDB" id="A0A8S2UN45"/>
<keyword evidence="3" id="KW-0539">Nucleus</keyword>
<proteinExistence type="inferred from homology"/>
<name>A0A8S2UN45_9BILA</name>
<evidence type="ECO:0000313" key="6">
    <source>
        <dbReference type="Proteomes" id="UP000676336"/>
    </source>
</evidence>
<evidence type="ECO:0000256" key="2">
    <source>
        <dbReference type="ARBA" id="ARBA00008044"/>
    </source>
</evidence>
<sequence>TCFLFIFLLADHTGELIFSYLSQLNIVTVQGKLSGLKAQQSQILISTLLHNLLDDNDNGQLSPNPTADFLFQQLG</sequence>
<keyword evidence="4" id="KW-0732">Signal</keyword>
<dbReference type="EMBL" id="CAJOBI010047210">
    <property type="protein sequence ID" value="CAF4353553.1"/>
    <property type="molecule type" value="Genomic_DNA"/>
</dbReference>
<comment type="similarity">
    <text evidence="2">Belongs to the THOC5 family.</text>
</comment>
<dbReference type="Pfam" id="PF09766">
    <property type="entry name" value="FmiP_Thoc5"/>
    <property type="match status" value="1"/>
</dbReference>
<evidence type="ECO:0000256" key="4">
    <source>
        <dbReference type="SAM" id="SignalP"/>
    </source>
</evidence>
<evidence type="ECO:0000256" key="1">
    <source>
        <dbReference type="ARBA" id="ARBA00004123"/>
    </source>
</evidence>
<gene>
    <name evidence="5" type="ORF">SMN809_LOCUS28356</name>
</gene>
<dbReference type="Proteomes" id="UP000676336">
    <property type="component" value="Unassembled WGS sequence"/>
</dbReference>
<evidence type="ECO:0000256" key="3">
    <source>
        <dbReference type="ARBA" id="ARBA00023242"/>
    </source>
</evidence>